<protein>
    <submittedName>
        <fullName evidence="5">LacI family transcriptional regulator</fullName>
    </submittedName>
</protein>
<dbReference type="RefSeq" id="WP_075609718.1">
    <property type="nucleotide sequence ID" value="NZ_CP052766.1"/>
</dbReference>
<keyword evidence="6" id="KW-1185">Reference proteome</keyword>
<dbReference type="InterPro" id="IPR010982">
    <property type="entry name" value="Lambda_DNA-bd_dom_sf"/>
</dbReference>
<dbReference type="CDD" id="cd01392">
    <property type="entry name" value="HTH_LacI"/>
    <property type="match status" value="1"/>
</dbReference>
<keyword evidence="2" id="KW-0238">DNA-binding</keyword>
<sequence>MATIRDVSKESGLSIATVSRAISNPELVSKESLKRVNQAIDKLQYRPNLTSQKFRLQRTNTIVVLVPNIANLFFASLISGIEDTAAKYGYNVLLGDTRDITSREKEFINLVETRQADGIIQLRPHHKESLLPNCNVKAVNAAGCANTPYLSVRIDNTEAAYKVVKYLLDQGHRKIGVISGLKDNPHTRDRMLGYRQALQQANIAFNDDYVIEGDFTLWSGLNAVQHFAQLKDKPTALFCMNDEMAIGAIKGLKEKGLRVPQDISVTGFDDLEVSNYSDPPLTTVRQPGVKIGEKAAELLFQMIEGTEPKLIEYILPFELIIRESTRPYLL</sequence>
<dbReference type="KEGG" id="apel:CA267_016795"/>
<accession>A0A6M4MH32</accession>
<dbReference type="Proteomes" id="UP000219285">
    <property type="component" value="Chromosome"/>
</dbReference>
<keyword evidence="1" id="KW-0805">Transcription regulation</keyword>
<dbReference type="InterPro" id="IPR046335">
    <property type="entry name" value="LacI/GalR-like_sensor"/>
</dbReference>
<dbReference type="Pfam" id="PF13377">
    <property type="entry name" value="Peripla_BP_3"/>
    <property type="match status" value="1"/>
</dbReference>
<evidence type="ECO:0000256" key="3">
    <source>
        <dbReference type="ARBA" id="ARBA00023163"/>
    </source>
</evidence>
<organism evidence="5 6">
    <name type="scientific">Alteromonas pelagimontana</name>
    <dbReference type="NCBI Taxonomy" id="1858656"/>
    <lineage>
        <taxon>Bacteria</taxon>
        <taxon>Pseudomonadati</taxon>
        <taxon>Pseudomonadota</taxon>
        <taxon>Gammaproteobacteria</taxon>
        <taxon>Alteromonadales</taxon>
        <taxon>Alteromonadaceae</taxon>
        <taxon>Alteromonas/Salinimonas group</taxon>
        <taxon>Alteromonas</taxon>
    </lineage>
</organism>
<evidence type="ECO:0000259" key="4">
    <source>
        <dbReference type="PROSITE" id="PS50932"/>
    </source>
</evidence>
<evidence type="ECO:0000313" key="5">
    <source>
        <dbReference type="EMBL" id="QJR82287.1"/>
    </source>
</evidence>
<dbReference type="SMART" id="SM00354">
    <property type="entry name" value="HTH_LACI"/>
    <property type="match status" value="1"/>
</dbReference>
<dbReference type="PANTHER" id="PTHR30146:SF109">
    <property type="entry name" value="HTH-TYPE TRANSCRIPTIONAL REGULATOR GALS"/>
    <property type="match status" value="1"/>
</dbReference>
<dbReference type="InterPro" id="IPR028082">
    <property type="entry name" value="Peripla_BP_I"/>
</dbReference>
<proteinExistence type="predicted"/>
<evidence type="ECO:0000256" key="2">
    <source>
        <dbReference type="ARBA" id="ARBA00023125"/>
    </source>
</evidence>
<dbReference type="Gene3D" id="3.40.50.2300">
    <property type="match status" value="2"/>
</dbReference>
<dbReference type="PANTHER" id="PTHR30146">
    <property type="entry name" value="LACI-RELATED TRANSCRIPTIONAL REPRESSOR"/>
    <property type="match status" value="1"/>
</dbReference>
<keyword evidence="3" id="KW-0804">Transcription</keyword>
<dbReference type="SUPFAM" id="SSF47413">
    <property type="entry name" value="lambda repressor-like DNA-binding domains"/>
    <property type="match status" value="1"/>
</dbReference>
<dbReference type="CDD" id="cd06284">
    <property type="entry name" value="PBP1_LacI-like"/>
    <property type="match status" value="1"/>
</dbReference>
<dbReference type="Gene3D" id="1.10.260.40">
    <property type="entry name" value="lambda repressor-like DNA-binding domains"/>
    <property type="match status" value="1"/>
</dbReference>
<evidence type="ECO:0000256" key="1">
    <source>
        <dbReference type="ARBA" id="ARBA00023015"/>
    </source>
</evidence>
<feature type="domain" description="HTH lacI-type" evidence="4">
    <location>
        <begin position="2"/>
        <end position="56"/>
    </location>
</feature>
<dbReference type="GO" id="GO:0003700">
    <property type="term" value="F:DNA-binding transcription factor activity"/>
    <property type="evidence" value="ECO:0007669"/>
    <property type="project" value="TreeGrafter"/>
</dbReference>
<reference evidence="6" key="1">
    <citation type="submission" date="2014-12" db="EMBL/GenBank/DDBJ databases">
        <title>Complete genome sequence of a multi-drug resistant Klebsiella pneumoniae.</title>
        <authorList>
            <person name="Hua X."/>
            <person name="Chen Q."/>
            <person name="Li X."/>
            <person name="Feng Y."/>
            <person name="Ruan Z."/>
            <person name="Yu Y."/>
        </authorList>
    </citation>
    <scope>NUCLEOTIDE SEQUENCE [LARGE SCALE GENOMIC DNA]</scope>
    <source>
        <strain evidence="6">5.12</strain>
    </source>
</reference>
<dbReference type="GO" id="GO:0000976">
    <property type="term" value="F:transcription cis-regulatory region binding"/>
    <property type="evidence" value="ECO:0007669"/>
    <property type="project" value="TreeGrafter"/>
</dbReference>
<dbReference type="EMBL" id="CP052766">
    <property type="protein sequence ID" value="QJR82287.1"/>
    <property type="molecule type" value="Genomic_DNA"/>
</dbReference>
<dbReference type="PROSITE" id="PS50932">
    <property type="entry name" value="HTH_LACI_2"/>
    <property type="match status" value="1"/>
</dbReference>
<dbReference type="AlphaFoldDB" id="A0A6M4MH32"/>
<gene>
    <name evidence="5" type="ORF">CA267_016795</name>
</gene>
<evidence type="ECO:0000313" key="6">
    <source>
        <dbReference type="Proteomes" id="UP000219285"/>
    </source>
</evidence>
<dbReference type="Pfam" id="PF00356">
    <property type="entry name" value="LacI"/>
    <property type="match status" value="1"/>
</dbReference>
<name>A0A6M4MH32_9ALTE</name>
<dbReference type="SUPFAM" id="SSF53822">
    <property type="entry name" value="Periplasmic binding protein-like I"/>
    <property type="match status" value="1"/>
</dbReference>
<dbReference type="OrthoDB" id="9798934at2"/>
<reference evidence="5 6" key="2">
    <citation type="submission" date="2020-04" db="EMBL/GenBank/DDBJ databases">
        <title>Complete genome sequence of Alteromonas pelagimontana 5.12T.</title>
        <authorList>
            <person name="Sinha R.K."/>
            <person name="Krishnan K.P."/>
            <person name="Kurian J.P."/>
        </authorList>
    </citation>
    <scope>NUCLEOTIDE SEQUENCE [LARGE SCALE GENOMIC DNA]</scope>
    <source>
        <strain evidence="5 6">5.12</strain>
    </source>
</reference>
<dbReference type="InterPro" id="IPR000843">
    <property type="entry name" value="HTH_LacI"/>
</dbReference>